<protein>
    <submittedName>
        <fullName evidence="1">Uncharacterized protein</fullName>
    </submittedName>
</protein>
<dbReference type="AlphaFoldDB" id="A0A5C6ATT2"/>
<evidence type="ECO:0000313" key="2">
    <source>
        <dbReference type="Proteomes" id="UP000320176"/>
    </source>
</evidence>
<evidence type="ECO:0000313" key="1">
    <source>
        <dbReference type="EMBL" id="TWU02877.1"/>
    </source>
</evidence>
<comment type="caution">
    <text evidence="1">The sequence shown here is derived from an EMBL/GenBank/DDBJ whole genome shotgun (WGS) entry which is preliminary data.</text>
</comment>
<name>A0A5C6ATT2_9BACT</name>
<gene>
    <name evidence="1" type="ORF">Pla52n_39370</name>
</gene>
<keyword evidence="2" id="KW-1185">Reference proteome</keyword>
<accession>A0A5C6ATT2</accession>
<dbReference type="EMBL" id="SJPN01000004">
    <property type="protein sequence ID" value="TWU02877.1"/>
    <property type="molecule type" value="Genomic_DNA"/>
</dbReference>
<reference evidence="1 2" key="1">
    <citation type="submission" date="2019-02" db="EMBL/GenBank/DDBJ databases">
        <title>Deep-cultivation of Planctomycetes and their phenomic and genomic characterization uncovers novel biology.</title>
        <authorList>
            <person name="Wiegand S."/>
            <person name="Jogler M."/>
            <person name="Boedeker C."/>
            <person name="Pinto D."/>
            <person name="Vollmers J."/>
            <person name="Rivas-Marin E."/>
            <person name="Kohn T."/>
            <person name="Peeters S.H."/>
            <person name="Heuer A."/>
            <person name="Rast P."/>
            <person name="Oberbeckmann S."/>
            <person name="Bunk B."/>
            <person name="Jeske O."/>
            <person name="Meyerdierks A."/>
            <person name="Storesund J.E."/>
            <person name="Kallscheuer N."/>
            <person name="Luecker S."/>
            <person name="Lage O.M."/>
            <person name="Pohl T."/>
            <person name="Merkel B.J."/>
            <person name="Hornburger P."/>
            <person name="Mueller R.-W."/>
            <person name="Bruemmer F."/>
            <person name="Labrenz M."/>
            <person name="Spormann A.M."/>
            <person name="Op Den Camp H."/>
            <person name="Overmann J."/>
            <person name="Amann R."/>
            <person name="Jetten M.S.M."/>
            <person name="Mascher T."/>
            <person name="Medema M.H."/>
            <person name="Devos D.P."/>
            <person name="Kaster A.-K."/>
            <person name="Ovreas L."/>
            <person name="Rohde M."/>
            <person name="Galperin M.Y."/>
            <person name="Jogler C."/>
        </authorList>
    </citation>
    <scope>NUCLEOTIDE SEQUENCE [LARGE SCALE GENOMIC DNA]</scope>
    <source>
        <strain evidence="1 2">Pla52n</strain>
    </source>
</reference>
<organism evidence="1 2">
    <name type="scientific">Stieleria varia</name>
    <dbReference type="NCBI Taxonomy" id="2528005"/>
    <lineage>
        <taxon>Bacteria</taxon>
        <taxon>Pseudomonadati</taxon>
        <taxon>Planctomycetota</taxon>
        <taxon>Planctomycetia</taxon>
        <taxon>Pirellulales</taxon>
        <taxon>Pirellulaceae</taxon>
        <taxon>Stieleria</taxon>
    </lineage>
</organism>
<proteinExistence type="predicted"/>
<dbReference type="Proteomes" id="UP000320176">
    <property type="component" value="Unassembled WGS sequence"/>
</dbReference>
<sequence length="37" mass="4076">MANFEVSWVIKMNVLLSALLGNDRVYVFTCMLVGGPS</sequence>